<dbReference type="Proteomes" id="UP000885779">
    <property type="component" value="Unassembled WGS sequence"/>
</dbReference>
<dbReference type="EMBL" id="DRQG01000054">
    <property type="protein sequence ID" value="HGY55218.1"/>
    <property type="molecule type" value="Genomic_DNA"/>
</dbReference>
<accession>A0A7V4WUU3</accession>
<evidence type="ECO:0008006" key="2">
    <source>
        <dbReference type="Google" id="ProtNLM"/>
    </source>
</evidence>
<sequence>MAPWEKVYIKLPRSGNLADLDHHFEELSCVDCHGGDKTQNNNKEKAHKGLIQDPSEFTTVDGKVSNSCAGEECHTSTAEEYHNSLHQQLWGERKYVALRSGVSSFDQCPQSTRDGFNGECTSCHATCGDCHISIPNSAGKGLVNDHRFQKTPNMEKNCTACHGSRVAFDFYGEEGLEERQGDVHFKTLYMDCFDCHNQSEMHTRVTDTDNTDRYTYDLRPSCFDCHPADSIATINLYHTMHMDNMTCYVCHSQKYNNCSACHVKGEWKTDPDYQENNPHEDFKIGLNPLPAHRDFSDVKYAVVRHIPIAPDTYENWGSASANLPDYNTIPTWKFASPHSIQRWTPRTDASPCYNNCHTKEGFGKPENKEIFLFRAEIQEKWPDEVQANDPVVVDGNLPDGWE</sequence>
<evidence type="ECO:0000313" key="1">
    <source>
        <dbReference type="EMBL" id="HGY55218.1"/>
    </source>
</evidence>
<reference evidence="1" key="1">
    <citation type="journal article" date="2020" name="mSystems">
        <title>Genome- and Community-Level Interaction Insights into Carbon Utilization and Element Cycling Functions of Hydrothermarchaeota in Hydrothermal Sediment.</title>
        <authorList>
            <person name="Zhou Z."/>
            <person name="Liu Y."/>
            <person name="Xu W."/>
            <person name="Pan J."/>
            <person name="Luo Z.H."/>
            <person name="Li M."/>
        </authorList>
    </citation>
    <scope>NUCLEOTIDE SEQUENCE [LARGE SCALE GENOMIC DNA]</scope>
    <source>
        <strain evidence="1">HyVt-577</strain>
    </source>
</reference>
<name>A0A7V4WUU3_CALAY</name>
<organism evidence="1">
    <name type="scientific">Caldithrix abyssi</name>
    <dbReference type="NCBI Taxonomy" id="187145"/>
    <lineage>
        <taxon>Bacteria</taxon>
        <taxon>Pseudomonadati</taxon>
        <taxon>Calditrichota</taxon>
        <taxon>Calditrichia</taxon>
        <taxon>Calditrichales</taxon>
        <taxon>Calditrichaceae</taxon>
        <taxon>Caldithrix</taxon>
    </lineage>
</organism>
<protein>
    <recommendedName>
        <fullName evidence="2">Cytochrome c-552/4 domain-containing protein</fullName>
    </recommendedName>
</protein>
<comment type="caution">
    <text evidence="1">The sequence shown here is derived from an EMBL/GenBank/DDBJ whole genome shotgun (WGS) entry which is preliminary data.</text>
</comment>
<dbReference type="SUPFAM" id="SSF48695">
    <property type="entry name" value="Multiheme cytochromes"/>
    <property type="match status" value="1"/>
</dbReference>
<proteinExistence type="predicted"/>
<dbReference type="AlphaFoldDB" id="A0A7V4WUU3"/>
<dbReference type="InterPro" id="IPR036280">
    <property type="entry name" value="Multihaem_cyt_sf"/>
</dbReference>
<gene>
    <name evidence="1" type="ORF">ENK44_05945</name>
</gene>